<evidence type="ECO:0000313" key="2">
    <source>
        <dbReference type="Proteomes" id="UP000075230"/>
    </source>
</evidence>
<gene>
    <name evidence="1" type="ORF">RIB2604_01807330</name>
</gene>
<sequence>MGCLRSIFAQGIWRFNCLSPIPSLRDRSGKEQSGPSAVDGWTSRTVLGKRSQGFVFIECPVNTWKGFLDALAPGTIRLRVLAPYTLLSRFHTESQICSQILPILVLLEKTPKVAVSSGNFLWPCWALQLCDKKYNKGSAITSGVMTTRLTAWQQETRRTASKGKAGFPALSKLSNSAAGLGLRMQNQKSGETESNSNVLHMSLGYLEIGLLPVNTNEMDGRGIAHTVGVNHGESADRRSSMASPGSTKACTATLARGVPASTNVMIGLDPIEQNADDAHLCLPNEPQLMDITALSDGFGSPIPATQWNTVVPAAEQGHTNFGVTAQLQADNLPQHSLQPMSQFGQFSPQAKMMHGGIRQSQQLPDLNMLRDPKPAYQRHSYREEIEARNGMKFAGLVSERL</sequence>
<name>A0A146FH66_ASPKA</name>
<dbReference type="AlphaFoldDB" id="A0A146FH66"/>
<organism evidence="1 2">
    <name type="scientific">Aspergillus kawachii</name>
    <name type="common">White koji mold</name>
    <name type="synonym">Aspergillus awamori var. kawachi</name>
    <dbReference type="NCBI Taxonomy" id="1069201"/>
    <lineage>
        <taxon>Eukaryota</taxon>
        <taxon>Fungi</taxon>
        <taxon>Dikarya</taxon>
        <taxon>Ascomycota</taxon>
        <taxon>Pezizomycotina</taxon>
        <taxon>Eurotiomycetes</taxon>
        <taxon>Eurotiomycetidae</taxon>
        <taxon>Eurotiales</taxon>
        <taxon>Aspergillaceae</taxon>
        <taxon>Aspergillus</taxon>
        <taxon>Aspergillus subgen. Circumdati</taxon>
    </lineage>
</organism>
<reference evidence="1 2" key="1">
    <citation type="journal article" date="2016" name="DNA Res.">
        <title>Genome sequence of Aspergillus luchuensis NBRC 4314.</title>
        <authorList>
            <person name="Yamada O."/>
            <person name="Machida M."/>
            <person name="Hosoyama A."/>
            <person name="Goto M."/>
            <person name="Takahashi T."/>
            <person name="Futagami T."/>
            <person name="Yamagata Y."/>
            <person name="Takeuchi M."/>
            <person name="Kobayashi T."/>
            <person name="Koike H."/>
            <person name="Abe K."/>
            <person name="Asai K."/>
            <person name="Arita M."/>
            <person name="Fujita N."/>
            <person name="Fukuda K."/>
            <person name="Higa K."/>
            <person name="Horikawa H."/>
            <person name="Ishikawa T."/>
            <person name="Jinno K."/>
            <person name="Kato Y."/>
            <person name="Kirimura K."/>
            <person name="Mizutani O."/>
            <person name="Nakasone K."/>
            <person name="Sano M."/>
            <person name="Shiraishi Y."/>
            <person name="Tsukahara M."/>
            <person name="Gomi K."/>
        </authorList>
    </citation>
    <scope>NUCLEOTIDE SEQUENCE [LARGE SCALE GENOMIC DNA]</scope>
    <source>
        <strain evidence="1 2">RIB 2604</strain>
    </source>
</reference>
<protein>
    <submittedName>
        <fullName evidence="1">Similar to An12g03340</fullName>
    </submittedName>
</protein>
<comment type="caution">
    <text evidence="1">The sequence shown here is derived from an EMBL/GenBank/DDBJ whole genome shotgun (WGS) entry which is preliminary data.</text>
</comment>
<reference evidence="2" key="2">
    <citation type="submission" date="2016-02" db="EMBL/GenBank/DDBJ databases">
        <title>Genome sequencing of Aspergillus luchuensis NBRC 4314.</title>
        <authorList>
            <person name="Yamada O."/>
        </authorList>
    </citation>
    <scope>NUCLEOTIDE SEQUENCE [LARGE SCALE GENOMIC DNA]</scope>
    <source>
        <strain evidence="2">RIB 2604</strain>
    </source>
</reference>
<evidence type="ECO:0000313" key="1">
    <source>
        <dbReference type="EMBL" id="GAT24899.1"/>
    </source>
</evidence>
<accession>A0A146FH66</accession>
<dbReference type="VEuPathDB" id="FungiDB:ASPFODRAFT_37485"/>
<dbReference type="EMBL" id="BCWF01000018">
    <property type="protein sequence ID" value="GAT24899.1"/>
    <property type="molecule type" value="Genomic_DNA"/>
</dbReference>
<proteinExistence type="predicted"/>
<dbReference type="Proteomes" id="UP000075230">
    <property type="component" value="Unassembled WGS sequence"/>
</dbReference>